<evidence type="ECO:0000313" key="2">
    <source>
        <dbReference type="EMBL" id="GMF45547.1"/>
    </source>
</evidence>
<proteinExistence type="predicted"/>
<keyword evidence="3" id="KW-1185">Reference proteome</keyword>
<dbReference type="OrthoDB" id="144935at2759"/>
<name>A0A9W6XRZ3_9STRA</name>
<dbReference type="Proteomes" id="UP001165121">
    <property type="component" value="Unassembled WGS sequence"/>
</dbReference>
<sequence length="205" mass="22546">MQAAECSSDPVRISEEEYQDIHDEDDEEEDIPLKFAQEEASAELDELSDADSATVKQHAHTTPDHPICGTRSGTKSDVSVPKGSVHRTKATKRVPDPVVVGQVSDNGGPNGGICGEDTAIAMLESSRGCVSEDDGALMKGFDRVHDTWDDFFSVLKKHCERTWQLLSKRTSYSANFRNSKLKKGSVPDSDPRLLPSNFPYYSLTL</sequence>
<accession>A0A9W6XRZ3</accession>
<gene>
    <name evidence="2" type="ORF">Pfra01_001636100</name>
</gene>
<organism evidence="2 3">
    <name type="scientific">Phytophthora fragariaefolia</name>
    <dbReference type="NCBI Taxonomy" id="1490495"/>
    <lineage>
        <taxon>Eukaryota</taxon>
        <taxon>Sar</taxon>
        <taxon>Stramenopiles</taxon>
        <taxon>Oomycota</taxon>
        <taxon>Peronosporomycetes</taxon>
        <taxon>Peronosporales</taxon>
        <taxon>Peronosporaceae</taxon>
        <taxon>Phytophthora</taxon>
    </lineage>
</organism>
<reference evidence="2" key="1">
    <citation type="submission" date="2023-04" db="EMBL/GenBank/DDBJ databases">
        <title>Phytophthora fragariaefolia NBRC 109709.</title>
        <authorList>
            <person name="Ichikawa N."/>
            <person name="Sato H."/>
            <person name="Tonouchi N."/>
        </authorList>
    </citation>
    <scope>NUCLEOTIDE SEQUENCE</scope>
    <source>
        <strain evidence="2">NBRC 109709</strain>
    </source>
</reference>
<feature type="region of interest" description="Disordered" evidence="1">
    <location>
        <begin position="1"/>
        <end position="30"/>
    </location>
</feature>
<feature type="compositionally biased region" description="Basic and acidic residues" evidence="1">
    <location>
        <begin position="12"/>
        <end position="21"/>
    </location>
</feature>
<dbReference type="AlphaFoldDB" id="A0A9W6XRZ3"/>
<evidence type="ECO:0000313" key="3">
    <source>
        <dbReference type="Proteomes" id="UP001165121"/>
    </source>
</evidence>
<evidence type="ECO:0000256" key="1">
    <source>
        <dbReference type="SAM" id="MobiDB-lite"/>
    </source>
</evidence>
<dbReference type="EMBL" id="BSXT01001833">
    <property type="protein sequence ID" value="GMF45547.1"/>
    <property type="molecule type" value="Genomic_DNA"/>
</dbReference>
<comment type="caution">
    <text evidence="2">The sequence shown here is derived from an EMBL/GenBank/DDBJ whole genome shotgun (WGS) entry which is preliminary data.</text>
</comment>
<protein>
    <submittedName>
        <fullName evidence="2">Unnamed protein product</fullName>
    </submittedName>
</protein>
<feature type="region of interest" description="Disordered" evidence="1">
    <location>
        <begin position="49"/>
        <end position="90"/>
    </location>
</feature>